<proteinExistence type="predicted"/>
<evidence type="ECO:0000256" key="1">
    <source>
        <dbReference type="SAM" id="SignalP"/>
    </source>
</evidence>
<keyword evidence="2" id="KW-1185">Reference proteome</keyword>
<evidence type="ECO:0000313" key="2">
    <source>
        <dbReference type="Proteomes" id="UP000492821"/>
    </source>
</evidence>
<keyword evidence="1" id="KW-0732">Signal</keyword>
<evidence type="ECO:0000313" key="3">
    <source>
        <dbReference type="WBParaSite" id="Pan_g13172.t1"/>
    </source>
</evidence>
<name>A0A7E4UVZ3_PANRE</name>
<dbReference type="AlphaFoldDB" id="A0A7E4UVZ3"/>
<reference evidence="2" key="1">
    <citation type="journal article" date="2013" name="Genetics">
        <title>The draft genome and transcriptome of Panagrellus redivivus are shaped by the harsh demands of a free-living lifestyle.</title>
        <authorList>
            <person name="Srinivasan J."/>
            <person name="Dillman A.R."/>
            <person name="Macchietto M.G."/>
            <person name="Heikkinen L."/>
            <person name="Lakso M."/>
            <person name="Fracchia K.M."/>
            <person name="Antoshechkin I."/>
            <person name="Mortazavi A."/>
            <person name="Wong G."/>
            <person name="Sternberg P.W."/>
        </authorList>
    </citation>
    <scope>NUCLEOTIDE SEQUENCE [LARGE SCALE GENOMIC DNA]</scope>
    <source>
        <strain evidence="2">MT8872</strain>
    </source>
</reference>
<dbReference type="WBParaSite" id="Pan_g13172.t1">
    <property type="protein sequence ID" value="Pan_g13172.t1"/>
    <property type="gene ID" value="Pan_g13172"/>
</dbReference>
<dbReference type="Proteomes" id="UP000492821">
    <property type="component" value="Unassembled WGS sequence"/>
</dbReference>
<accession>A0A7E4UVZ3</accession>
<protein>
    <submittedName>
        <fullName evidence="3">Secreted protein</fullName>
    </submittedName>
</protein>
<reference evidence="3" key="2">
    <citation type="submission" date="2020-10" db="UniProtKB">
        <authorList>
            <consortium name="WormBaseParasite"/>
        </authorList>
    </citation>
    <scope>IDENTIFICATION</scope>
</reference>
<sequence length="131" mass="14950">MTTVFIAILFLLIASTPSEANEKSNLEYLDAVGSELISRSIPCYETPYKQAPRCNTCRWLKIIFKSGQIKESLTCNHSVQSMTMYGRKIPLDTCYYTKTPEGHEVFATECTRQMCNANCVKVLRQPAKQRR</sequence>
<feature type="signal peptide" evidence="1">
    <location>
        <begin position="1"/>
        <end position="20"/>
    </location>
</feature>
<feature type="chain" id="PRO_5028911092" evidence="1">
    <location>
        <begin position="21"/>
        <end position="131"/>
    </location>
</feature>
<organism evidence="2 3">
    <name type="scientific">Panagrellus redivivus</name>
    <name type="common">Microworm</name>
    <dbReference type="NCBI Taxonomy" id="6233"/>
    <lineage>
        <taxon>Eukaryota</taxon>
        <taxon>Metazoa</taxon>
        <taxon>Ecdysozoa</taxon>
        <taxon>Nematoda</taxon>
        <taxon>Chromadorea</taxon>
        <taxon>Rhabditida</taxon>
        <taxon>Tylenchina</taxon>
        <taxon>Panagrolaimomorpha</taxon>
        <taxon>Panagrolaimoidea</taxon>
        <taxon>Panagrolaimidae</taxon>
        <taxon>Panagrellus</taxon>
    </lineage>
</organism>